<reference evidence="1 2" key="1">
    <citation type="submission" date="2020-12" db="EMBL/GenBank/DDBJ databases">
        <title>Geomonas sp. Red259, isolated from paddy soil.</title>
        <authorList>
            <person name="Xu Z."/>
            <person name="Zhang Z."/>
            <person name="Masuda Y."/>
            <person name="Itoh H."/>
            <person name="Senoo K."/>
        </authorList>
    </citation>
    <scope>NUCLEOTIDE SEQUENCE [LARGE SCALE GENOMIC DNA]</scope>
    <source>
        <strain evidence="1 2">Red259</strain>
    </source>
</reference>
<proteinExistence type="predicted"/>
<dbReference type="SUPFAM" id="SSF55961">
    <property type="entry name" value="Bet v1-like"/>
    <property type="match status" value="1"/>
</dbReference>
<dbReference type="Proteomes" id="UP000641025">
    <property type="component" value="Unassembled WGS sequence"/>
</dbReference>
<evidence type="ECO:0000313" key="1">
    <source>
        <dbReference type="EMBL" id="MBJ6800765.1"/>
    </source>
</evidence>
<dbReference type="EMBL" id="JAEMHK010000007">
    <property type="protein sequence ID" value="MBJ6800765.1"/>
    <property type="molecule type" value="Genomic_DNA"/>
</dbReference>
<accession>A0ABS0YTD0</accession>
<sequence length="154" mass="17857">MKMYLLNQEQLLPLSPEEAWKFFVHPGNLPRITPPNLGFKITGELPEQMHAGMIVSYTVTPFLGFAVEWVTEITQMREPYFFVDEQRFGPYRMWHHQHIFRETPQGTLMTDLVHYVLPFGLLGRVAAPLVARRVRGIFEYRRGALARELGVPSS</sequence>
<name>A0ABS0YTD0_9BACT</name>
<dbReference type="CDD" id="cd07820">
    <property type="entry name" value="SRPBCC_3"/>
    <property type="match status" value="1"/>
</dbReference>
<gene>
    <name evidence="1" type="ORF">JFN90_11550</name>
</gene>
<dbReference type="Gene3D" id="3.30.530.20">
    <property type="match status" value="1"/>
</dbReference>
<dbReference type="RefSeq" id="WP_199395263.1">
    <property type="nucleotide sequence ID" value="NZ_JAEMHK010000007.1"/>
</dbReference>
<organism evidence="1 2">
    <name type="scientific">Geomonas propionica</name>
    <dbReference type="NCBI Taxonomy" id="2798582"/>
    <lineage>
        <taxon>Bacteria</taxon>
        <taxon>Pseudomonadati</taxon>
        <taxon>Thermodesulfobacteriota</taxon>
        <taxon>Desulfuromonadia</taxon>
        <taxon>Geobacterales</taxon>
        <taxon>Geobacteraceae</taxon>
        <taxon>Geomonas</taxon>
    </lineage>
</organism>
<keyword evidence="2" id="KW-1185">Reference proteome</keyword>
<protein>
    <submittedName>
        <fullName evidence="1">SRPBCC family protein</fullName>
    </submittedName>
</protein>
<evidence type="ECO:0000313" key="2">
    <source>
        <dbReference type="Proteomes" id="UP000641025"/>
    </source>
</evidence>
<comment type="caution">
    <text evidence="1">The sequence shown here is derived from an EMBL/GenBank/DDBJ whole genome shotgun (WGS) entry which is preliminary data.</text>
</comment>
<dbReference type="InterPro" id="IPR023393">
    <property type="entry name" value="START-like_dom_sf"/>
</dbReference>